<accession>A0A1N7RFY7</accession>
<dbReference type="InterPro" id="IPR036187">
    <property type="entry name" value="DNA_mismatch_repair_MutS_sf"/>
</dbReference>
<evidence type="ECO:0000256" key="5">
    <source>
        <dbReference type="ARBA" id="ARBA00022840"/>
    </source>
</evidence>
<feature type="binding site" evidence="9">
    <location>
        <begin position="651"/>
        <end position="658"/>
    </location>
    <ligand>
        <name>ATP</name>
        <dbReference type="ChEBI" id="CHEBI:30616"/>
    </ligand>
</feature>
<dbReference type="InterPro" id="IPR017261">
    <property type="entry name" value="DNA_mismatch_repair_MutS/MSH"/>
</dbReference>
<dbReference type="Pfam" id="PF05192">
    <property type="entry name" value="MutS_III"/>
    <property type="match status" value="1"/>
</dbReference>
<keyword evidence="7 9" id="KW-0234">DNA repair</keyword>
<comment type="function">
    <text evidence="8 9">This protein is involved in the repair of mismatches in DNA. It is possible that it carries out the mismatch recognition step. This protein has a weak ATPase activity.</text>
</comment>
<dbReference type="GO" id="GO:0030983">
    <property type="term" value="F:mismatched DNA binding"/>
    <property type="evidence" value="ECO:0007669"/>
    <property type="project" value="InterPro"/>
</dbReference>
<dbReference type="GO" id="GO:0006298">
    <property type="term" value="P:mismatch repair"/>
    <property type="evidence" value="ECO:0007669"/>
    <property type="project" value="UniProtKB-UniRule"/>
</dbReference>
<evidence type="ECO:0000256" key="9">
    <source>
        <dbReference type="HAMAP-Rule" id="MF_00096"/>
    </source>
</evidence>
<dbReference type="SMART" id="SM00534">
    <property type="entry name" value="MUTSac"/>
    <property type="match status" value="1"/>
</dbReference>
<proteinExistence type="inferred from homology"/>
<protein>
    <recommendedName>
        <fullName evidence="2 9">DNA mismatch repair protein MutS</fullName>
    </recommendedName>
</protein>
<dbReference type="SUPFAM" id="SSF52540">
    <property type="entry name" value="P-loop containing nucleoside triphosphate hydrolases"/>
    <property type="match status" value="1"/>
</dbReference>
<evidence type="ECO:0000256" key="4">
    <source>
        <dbReference type="ARBA" id="ARBA00022763"/>
    </source>
</evidence>
<dbReference type="InterPro" id="IPR016151">
    <property type="entry name" value="DNA_mismatch_repair_MutS_N"/>
</dbReference>
<evidence type="ECO:0000313" key="12">
    <source>
        <dbReference type="EMBL" id="SIT34009.1"/>
    </source>
</evidence>
<evidence type="ECO:0000256" key="6">
    <source>
        <dbReference type="ARBA" id="ARBA00023125"/>
    </source>
</evidence>
<keyword evidence="4 9" id="KW-0227">DNA damage</keyword>
<dbReference type="InterPro" id="IPR007861">
    <property type="entry name" value="DNA_mismatch_repair_MutS_clamp"/>
</dbReference>
<dbReference type="Pfam" id="PF05190">
    <property type="entry name" value="MutS_IV"/>
    <property type="match status" value="1"/>
</dbReference>
<dbReference type="GO" id="GO:0005524">
    <property type="term" value="F:ATP binding"/>
    <property type="evidence" value="ECO:0007669"/>
    <property type="project" value="UniProtKB-UniRule"/>
</dbReference>
<dbReference type="Gene3D" id="3.40.50.300">
    <property type="entry name" value="P-loop containing nucleotide triphosphate hydrolases"/>
    <property type="match status" value="1"/>
</dbReference>
<reference evidence="13" key="1">
    <citation type="submission" date="2017-01" db="EMBL/GenBank/DDBJ databases">
        <authorList>
            <person name="Varghese N."/>
            <person name="Submissions S."/>
        </authorList>
    </citation>
    <scope>NUCLEOTIDE SEQUENCE [LARGE SCALE GENOMIC DNA]</scope>
    <source>
        <strain evidence="13">DSM 21054</strain>
    </source>
</reference>
<dbReference type="EMBL" id="FTOR01000014">
    <property type="protein sequence ID" value="SIT34009.1"/>
    <property type="molecule type" value="Genomic_DNA"/>
</dbReference>
<dbReference type="GO" id="GO:0003684">
    <property type="term" value="F:damaged DNA binding"/>
    <property type="evidence" value="ECO:0007669"/>
    <property type="project" value="UniProtKB-UniRule"/>
</dbReference>
<dbReference type="STRING" id="477680.SAMN05421788_11472"/>
<dbReference type="CDD" id="cd03284">
    <property type="entry name" value="ABC_MutS1"/>
    <property type="match status" value="1"/>
</dbReference>
<evidence type="ECO:0000256" key="3">
    <source>
        <dbReference type="ARBA" id="ARBA00022741"/>
    </source>
</evidence>
<dbReference type="Pfam" id="PF05188">
    <property type="entry name" value="MutS_II"/>
    <property type="match status" value="1"/>
</dbReference>
<dbReference type="InterPro" id="IPR007860">
    <property type="entry name" value="DNA_mmatch_repair_MutS_con_dom"/>
</dbReference>
<dbReference type="GO" id="GO:0140664">
    <property type="term" value="F:ATP-dependent DNA damage sensor activity"/>
    <property type="evidence" value="ECO:0007669"/>
    <property type="project" value="InterPro"/>
</dbReference>
<dbReference type="InterPro" id="IPR036678">
    <property type="entry name" value="MutS_con_dom_sf"/>
</dbReference>
<dbReference type="Gene3D" id="1.10.1420.10">
    <property type="match status" value="2"/>
</dbReference>
<dbReference type="AlphaFoldDB" id="A0A1N7RFY7"/>
<dbReference type="NCBIfam" id="TIGR01070">
    <property type="entry name" value="mutS1"/>
    <property type="match status" value="1"/>
</dbReference>
<dbReference type="Gene3D" id="3.30.420.110">
    <property type="entry name" value="MutS, connector domain"/>
    <property type="match status" value="1"/>
</dbReference>
<dbReference type="PROSITE" id="PS00486">
    <property type="entry name" value="DNA_MISMATCH_REPAIR_2"/>
    <property type="match status" value="1"/>
</dbReference>
<comment type="similarity">
    <text evidence="1 9 10">Belongs to the DNA mismatch repair MutS family.</text>
</comment>
<evidence type="ECO:0000256" key="10">
    <source>
        <dbReference type="RuleBase" id="RU003756"/>
    </source>
</evidence>
<keyword evidence="5 9" id="KW-0067">ATP-binding</keyword>
<dbReference type="InterPro" id="IPR005748">
    <property type="entry name" value="DNA_mismatch_repair_MutS"/>
</dbReference>
<gene>
    <name evidence="9" type="primary">mutS</name>
    <name evidence="12" type="ORF">SAMN05421788_11472</name>
</gene>
<evidence type="ECO:0000256" key="8">
    <source>
        <dbReference type="ARBA" id="ARBA00024647"/>
    </source>
</evidence>
<dbReference type="GO" id="GO:0005829">
    <property type="term" value="C:cytosol"/>
    <property type="evidence" value="ECO:0007669"/>
    <property type="project" value="TreeGrafter"/>
</dbReference>
<dbReference type="Gene3D" id="3.40.1170.10">
    <property type="entry name" value="DNA repair protein MutS, domain I"/>
    <property type="match status" value="1"/>
</dbReference>
<keyword evidence="13" id="KW-1185">Reference proteome</keyword>
<dbReference type="InterPro" id="IPR007695">
    <property type="entry name" value="DNA_mismatch_repair_MutS-lik_N"/>
</dbReference>
<evidence type="ECO:0000256" key="7">
    <source>
        <dbReference type="ARBA" id="ARBA00023204"/>
    </source>
</evidence>
<dbReference type="InterPro" id="IPR045076">
    <property type="entry name" value="MutS"/>
</dbReference>
<dbReference type="PIRSF" id="PIRSF037677">
    <property type="entry name" value="DNA_mis_repair_Msh6"/>
    <property type="match status" value="1"/>
</dbReference>
<dbReference type="NCBIfam" id="NF003810">
    <property type="entry name" value="PRK05399.1"/>
    <property type="match status" value="1"/>
</dbReference>
<dbReference type="InterPro" id="IPR027417">
    <property type="entry name" value="P-loop_NTPase"/>
</dbReference>
<dbReference type="Pfam" id="PF00488">
    <property type="entry name" value="MutS_V"/>
    <property type="match status" value="1"/>
</dbReference>
<dbReference type="SUPFAM" id="SSF53150">
    <property type="entry name" value="DNA repair protein MutS, domain II"/>
    <property type="match status" value="1"/>
</dbReference>
<dbReference type="SMART" id="SM00533">
    <property type="entry name" value="MUTSd"/>
    <property type="match status" value="1"/>
</dbReference>
<keyword evidence="6 9" id="KW-0238">DNA-binding</keyword>
<dbReference type="SUPFAM" id="SSF55271">
    <property type="entry name" value="DNA repair protein MutS, domain I"/>
    <property type="match status" value="1"/>
</dbReference>
<dbReference type="PANTHER" id="PTHR11361:SF34">
    <property type="entry name" value="DNA MISMATCH REPAIR PROTEIN MSH1, MITOCHONDRIAL"/>
    <property type="match status" value="1"/>
</dbReference>
<keyword evidence="3 9" id="KW-0547">Nucleotide-binding</keyword>
<sequence>MRQRYNFPTLHSFCPHSLQPRPAILSPALYLPPMAKAASDTPLMQQHRAIKQKYPDAILLFRVGDFYETFGEDAIVTARVLGITLTKRNNGAASGASELAGFPHHALDTYLHKLVKAGYRVAVCDQLEDPKQAKGIVKRGVTEMVTPGVAMNDKLLEHNSNNFLAGVHFNEEQSGIAFLDISTGEFFVAEGNQEYIDRLLQSLRPAEVIFQRSYQKQFKENYGSRFYTYTLESWIFDEAFATESLLKHFHTHSLKGFGIENMPVGIIAAGAVLHYLKDTEHPNLQHITTIQRLEREDYLWMDRFTIRNLELLSNSGEQTNSLLKVLDNTVSPMGARLMKRWLLLPLRDATRINERLNLVEHFIKDTELRKQIQHLVKESGDVERLVSKVPVKRINPREILHLAKGLYAAHQVKQITAQSDNAYLVHLSGLLNACLPIADRITNTITENPPVAVNKGSIIKAGIHAELDDLRKIASGGKEYLVEIQQREADKTGISSLKISFNNVFGYYLEVTNSHKSKVPADWIRKQTLANAERYITPELKEYEEKITGAEDKISAIESALYDELLQELQQFIAPIQVNGNILAILDCIICFAENALHYNYKKPVLHDGYDLHLKASRHPVIERNLPAGEQYISNDITLDPENQQVIILTGPNMSGKSAILRQTALNTLMAHMGSFVAADAAHIPVTDKIFTRVGASDNLSGGESTFMVEMNETASIINNISGRSLILLDEIGRGTSTYDGISIAWSIVEHLHNSKEAPKTLFATHYHELNELENKLPRIKNFHVTNKEVANKIIFLRKLAPGGSTHSFGIHVAKMAGMPPSLIARATDIMQQLEEKHVDEKSDDNNGSPRVEKLHDNIQKLNTAQMQMSIFDAHSETFDEIRKRLDNIDINRLTPVEALMKLSEIKGLLK</sequence>
<feature type="domain" description="DNA mismatch repair proteins mutS family" evidence="11">
    <location>
        <begin position="725"/>
        <end position="741"/>
    </location>
</feature>
<name>A0A1N7RFY7_9BACT</name>
<dbReference type="PANTHER" id="PTHR11361">
    <property type="entry name" value="DNA MISMATCH REPAIR PROTEIN MUTS FAMILY MEMBER"/>
    <property type="match status" value="1"/>
</dbReference>
<dbReference type="Pfam" id="PF01624">
    <property type="entry name" value="MutS_I"/>
    <property type="match status" value="1"/>
</dbReference>
<dbReference type="Proteomes" id="UP000186917">
    <property type="component" value="Unassembled WGS sequence"/>
</dbReference>
<dbReference type="SUPFAM" id="SSF48334">
    <property type="entry name" value="DNA repair protein MutS, domain III"/>
    <property type="match status" value="1"/>
</dbReference>
<organism evidence="12 13">
    <name type="scientific">Filimonas lacunae</name>
    <dbReference type="NCBI Taxonomy" id="477680"/>
    <lineage>
        <taxon>Bacteria</taxon>
        <taxon>Pseudomonadati</taxon>
        <taxon>Bacteroidota</taxon>
        <taxon>Chitinophagia</taxon>
        <taxon>Chitinophagales</taxon>
        <taxon>Chitinophagaceae</taxon>
        <taxon>Filimonas</taxon>
    </lineage>
</organism>
<evidence type="ECO:0000256" key="2">
    <source>
        <dbReference type="ARBA" id="ARBA00021982"/>
    </source>
</evidence>
<dbReference type="InterPro" id="IPR007696">
    <property type="entry name" value="DNA_mismatch_repair_MutS_core"/>
</dbReference>
<dbReference type="InterPro" id="IPR000432">
    <property type="entry name" value="DNA_mismatch_repair_MutS_C"/>
</dbReference>
<dbReference type="HAMAP" id="MF_00096">
    <property type="entry name" value="MutS"/>
    <property type="match status" value="1"/>
</dbReference>
<evidence type="ECO:0000313" key="13">
    <source>
        <dbReference type="Proteomes" id="UP000186917"/>
    </source>
</evidence>
<evidence type="ECO:0000259" key="11">
    <source>
        <dbReference type="PROSITE" id="PS00486"/>
    </source>
</evidence>
<evidence type="ECO:0000256" key="1">
    <source>
        <dbReference type="ARBA" id="ARBA00006271"/>
    </source>
</evidence>
<dbReference type="FunFam" id="3.40.50.300:FF:000870">
    <property type="entry name" value="MutS protein homolog 4"/>
    <property type="match status" value="1"/>
</dbReference>